<feature type="domain" description="Phage tail fibre protein N-terminal" evidence="1">
    <location>
        <begin position="6"/>
        <end position="120"/>
    </location>
</feature>
<evidence type="ECO:0000313" key="3">
    <source>
        <dbReference type="Proteomes" id="UP001300604"/>
    </source>
</evidence>
<dbReference type="AlphaFoldDB" id="A0AA97DCJ0"/>
<reference evidence="2" key="2">
    <citation type="submission" date="2024-06" db="EMBL/GenBank/DDBJ databases">
        <title>Caproicibacterium argilliputei sp. nov, a novel caproic acid producing anaerobic bacterium isolated from pit mud.</title>
        <authorList>
            <person name="Xia S."/>
        </authorList>
    </citation>
    <scope>NUCLEOTIDE SEQUENCE</scope>
    <source>
        <strain evidence="2">ZCY20-5</strain>
    </source>
</reference>
<gene>
    <name evidence="2" type="ORF">PXC00_04090</name>
</gene>
<evidence type="ECO:0000313" key="2">
    <source>
        <dbReference type="EMBL" id="WOC33068.1"/>
    </source>
</evidence>
<proteinExistence type="predicted"/>
<dbReference type="EMBL" id="CP135996">
    <property type="protein sequence ID" value="WOC33068.1"/>
    <property type="molecule type" value="Genomic_DNA"/>
</dbReference>
<accession>A0AA97DCJ0</accession>
<name>A0AA97DCJ0_9FIRM</name>
<dbReference type="KEGG" id="carl:PXC00_04090"/>
<organism evidence="2 3">
    <name type="scientific">Caproicibacterium argilliputei</name>
    <dbReference type="NCBI Taxonomy" id="3030016"/>
    <lineage>
        <taxon>Bacteria</taxon>
        <taxon>Bacillati</taxon>
        <taxon>Bacillota</taxon>
        <taxon>Clostridia</taxon>
        <taxon>Eubacteriales</taxon>
        <taxon>Oscillospiraceae</taxon>
        <taxon>Caproicibacterium</taxon>
    </lineage>
</organism>
<dbReference type="RefSeq" id="WP_275846590.1">
    <property type="nucleotide sequence ID" value="NZ_CP135996.1"/>
</dbReference>
<evidence type="ECO:0000259" key="1">
    <source>
        <dbReference type="Pfam" id="PF12571"/>
    </source>
</evidence>
<protein>
    <submittedName>
        <fullName evidence="2">Phage tail protein</fullName>
    </submittedName>
</protein>
<reference evidence="2" key="1">
    <citation type="submission" date="2023-09" db="EMBL/GenBank/DDBJ databases">
        <authorList>
            <person name="Zeng C."/>
        </authorList>
    </citation>
    <scope>NUCLEOTIDE SEQUENCE</scope>
    <source>
        <strain evidence="2">ZCY20-5</strain>
    </source>
</reference>
<sequence>MASQNNVLTNALRTRMAQLLAGKLSTVPKVKYLAVGSGGLDTSGNPTAPSGAETALQKEEGRYEVEDPTFPVDTTVRFAAVIPMADLAGKKLSEVGLFSEDNVLYAIRHMLPKQKDSDEEMEFTHDLEF</sequence>
<dbReference type="Proteomes" id="UP001300604">
    <property type="component" value="Chromosome"/>
</dbReference>
<keyword evidence="3" id="KW-1185">Reference proteome</keyword>
<dbReference type="Pfam" id="PF12571">
    <property type="entry name" value="Phage_tail_fib"/>
    <property type="match status" value="1"/>
</dbReference>
<dbReference type="InterPro" id="IPR022225">
    <property type="entry name" value="Phage_tail_fibre_N"/>
</dbReference>